<dbReference type="STRING" id="1631356.VV01_13875"/>
<comment type="caution">
    <text evidence="2">The sequence shown here is derived from an EMBL/GenBank/DDBJ whole genome shotgun (WGS) entry which is preliminary data.</text>
</comment>
<gene>
    <name evidence="2" type="ORF">VV01_13875</name>
</gene>
<dbReference type="Proteomes" id="UP000037397">
    <property type="component" value="Unassembled WGS sequence"/>
</dbReference>
<accession>A0A0L6CJM7</accession>
<feature type="compositionally biased region" description="Low complexity" evidence="1">
    <location>
        <begin position="1"/>
        <end position="15"/>
    </location>
</feature>
<proteinExistence type="predicted"/>
<protein>
    <submittedName>
        <fullName evidence="2">Uncharacterized protein</fullName>
    </submittedName>
</protein>
<evidence type="ECO:0000313" key="2">
    <source>
        <dbReference type="EMBL" id="KNX37991.1"/>
    </source>
</evidence>
<name>A0A0L6CJM7_9MICO</name>
<organism evidence="2 3">
    <name type="scientific">Luteipulveratus halotolerans</name>
    <dbReference type="NCBI Taxonomy" id="1631356"/>
    <lineage>
        <taxon>Bacteria</taxon>
        <taxon>Bacillati</taxon>
        <taxon>Actinomycetota</taxon>
        <taxon>Actinomycetes</taxon>
        <taxon>Micrococcales</taxon>
        <taxon>Dermacoccaceae</taxon>
        <taxon>Luteipulveratus</taxon>
    </lineage>
</organism>
<evidence type="ECO:0000256" key="1">
    <source>
        <dbReference type="SAM" id="MobiDB-lite"/>
    </source>
</evidence>
<feature type="region of interest" description="Disordered" evidence="1">
    <location>
        <begin position="1"/>
        <end position="31"/>
    </location>
</feature>
<evidence type="ECO:0000313" key="3">
    <source>
        <dbReference type="Proteomes" id="UP000037397"/>
    </source>
</evidence>
<dbReference type="EMBL" id="LAIR01000002">
    <property type="protein sequence ID" value="KNX37991.1"/>
    <property type="molecule type" value="Genomic_DNA"/>
</dbReference>
<reference evidence="3" key="1">
    <citation type="submission" date="2015-03" db="EMBL/GenBank/DDBJ databases">
        <title>Luteipulveratus halotolerans sp. nov., a novel actinobacterium (Dermacoccaceae) from Sarawak, Malaysia.</title>
        <authorList>
            <person name="Juboi H."/>
            <person name="Basik A."/>
            <person name="Shamsul S.S."/>
            <person name="Arnold P."/>
            <person name="Schmitt E.K."/>
            <person name="Sanglier J.-J."/>
            <person name="Yeo T."/>
        </authorList>
    </citation>
    <scope>NUCLEOTIDE SEQUENCE [LARGE SCALE GENOMIC DNA]</scope>
    <source>
        <strain evidence="3">C296001</strain>
    </source>
</reference>
<dbReference type="PATRIC" id="fig|1631356.3.peg.2729"/>
<sequence>MLSPSASSEPAPSRSCRSRRPRPTVVPCGPVGSSYAASADAAASRAVSDGVLQRYATEKAKATGVAPSRDAVPQKAADAVPVYELSPAFVRSGAGPVGEARYAVTTYALGSEKASVASAPQADGVWRAVNVASGDTEARMAAAAQGSPLLHEPQVDAWYAVRGGRVVALDTDARSALGKGSATVAEYAALVHDRYSDKLPGSAYDTSGYAGGYAVSAPKAAGTTHGVVWGAGGVAALAAGAVALSPRTRTALRSRGRAVR</sequence>
<dbReference type="AlphaFoldDB" id="A0A0L6CJM7"/>
<keyword evidence="3" id="KW-1185">Reference proteome</keyword>